<accession>A0A1H7CC68</accession>
<keyword evidence="2" id="KW-1185">Reference proteome</keyword>
<protein>
    <submittedName>
        <fullName evidence="1">Uncharacterized protein</fullName>
    </submittedName>
</protein>
<dbReference type="Proteomes" id="UP000198866">
    <property type="component" value="Unassembled WGS sequence"/>
</dbReference>
<gene>
    <name evidence="1" type="ORF">SAMN05192539_102168</name>
</gene>
<name>A0A1H7CC68_9BURK</name>
<dbReference type="OrthoDB" id="9096133at2"/>
<proteinExistence type="predicted"/>
<dbReference type="STRING" id="667676.SAMN05192539_102168"/>
<evidence type="ECO:0000313" key="2">
    <source>
        <dbReference type="Proteomes" id="UP000198866"/>
    </source>
</evidence>
<dbReference type="AlphaFoldDB" id="A0A1H7CC68"/>
<reference evidence="2" key="1">
    <citation type="submission" date="2016-10" db="EMBL/GenBank/DDBJ databases">
        <authorList>
            <person name="Varghese N."/>
            <person name="Submissions S."/>
        </authorList>
    </citation>
    <scope>NUCLEOTIDE SEQUENCE [LARGE SCALE GENOMIC DNA]</scope>
    <source>
        <strain evidence="2">LMG 26031</strain>
    </source>
</reference>
<dbReference type="RefSeq" id="WP_090869826.1">
    <property type="nucleotide sequence ID" value="NZ_FNYE01000021.1"/>
</dbReference>
<dbReference type="EMBL" id="FNYE01000021">
    <property type="protein sequence ID" value="SEJ87248.1"/>
    <property type="molecule type" value="Genomic_DNA"/>
</dbReference>
<evidence type="ECO:0000313" key="1">
    <source>
        <dbReference type="EMBL" id="SEJ87248.1"/>
    </source>
</evidence>
<organism evidence="1 2">
    <name type="scientific">Paraburkholderia diazotrophica</name>
    <dbReference type="NCBI Taxonomy" id="667676"/>
    <lineage>
        <taxon>Bacteria</taxon>
        <taxon>Pseudomonadati</taxon>
        <taxon>Pseudomonadota</taxon>
        <taxon>Betaproteobacteria</taxon>
        <taxon>Burkholderiales</taxon>
        <taxon>Burkholderiaceae</taxon>
        <taxon>Paraburkholderia</taxon>
    </lineage>
</organism>
<sequence>MDARSQQQINRHWSLVDPLSVRQAAALVAGVDPDYVAPDDSAIVDPETSAPGSAALASSYRTVLAAIRQAVMAQTLPARIRHSAWERGWSEEPEEDEKIARHVTIRNGGWDDLDADGEVKRRDMIWRVAPDWNLTTLTRADLTAWLRSRGHTDGFFFPGDTTQAGATPGYLDPQHPRYSPKLVAAVRAWEAVTQSDGRSPKRALEAWLREHASEYGLTDDAIEQISKICNWRPGGGAPKTSGD</sequence>